<gene>
    <name evidence="4" type="ORF">AVDCRST_MAG73-2267</name>
</gene>
<dbReference type="CDD" id="cd04730">
    <property type="entry name" value="NPD_like"/>
    <property type="match status" value="1"/>
</dbReference>
<keyword evidence="1" id="KW-0285">Flavoprotein</keyword>
<evidence type="ECO:0000256" key="3">
    <source>
        <dbReference type="ARBA" id="ARBA00023002"/>
    </source>
</evidence>
<dbReference type="InterPro" id="IPR013785">
    <property type="entry name" value="Aldolase_TIM"/>
</dbReference>
<dbReference type="SUPFAM" id="SSF51412">
    <property type="entry name" value="Inosine monophosphate dehydrogenase (IMPDH)"/>
    <property type="match status" value="1"/>
</dbReference>
<reference evidence="4" key="1">
    <citation type="submission" date="2020-02" db="EMBL/GenBank/DDBJ databases">
        <authorList>
            <person name="Meier V. D."/>
        </authorList>
    </citation>
    <scope>NUCLEOTIDE SEQUENCE</scope>
    <source>
        <strain evidence="4">AVDCRST_MAG73</strain>
    </source>
</reference>
<dbReference type="AlphaFoldDB" id="A0A6J4U9R3"/>
<dbReference type="GO" id="GO:0004318">
    <property type="term" value="F:enoyl-[acyl-carrier-protein] reductase (NADH) activity"/>
    <property type="evidence" value="ECO:0007669"/>
    <property type="project" value="UniProtKB-EC"/>
</dbReference>
<proteinExistence type="predicted"/>
<dbReference type="PANTHER" id="PTHR32332">
    <property type="entry name" value="2-NITROPROPANE DIOXYGENASE"/>
    <property type="match status" value="1"/>
</dbReference>
<dbReference type="PANTHER" id="PTHR32332:SF31">
    <property type="entry name" value="2-NITROPROPANE DIOXYGENASE FAMILY, PUTATIVE (AFU_ORTHOLOGUE AFUA_2G09850)-RELATED"/>
    <property type="match status" value="1"/>
</dbReference>
<dbReference type="Gene3D" id="3.20.20.70">
    <property type="entry name" value="Aldolase class I"/>
    <property type="match status" value="1"/>
</dbReference>
<evidence type="ECO:0000256" key="2">
    <source>
        <dbReference type="ARBA" id="ARBA00022643"/>
    </source>
</evidence>
<name>A0A6J4U9R3_9BACT</name>
<keyword evidence="3 4" id="KW-0560">Oxidoreductase</keyword>
<dbReference type="GO" id="GO:0018580">
    <property type="term" value="F:nitronate monooxygenase activity"/>
    <property type="evidence" value="ECO:0007669"/>
    <property type="project" value="InterPro"/>
</dbReference>
<sequence>MPSTRLTELLGIDRPIVGAPMAGTATAPLAAAISAAGGFGTIGASTSRWTADRPDWLRAQIRAVRRVTDRPFGVGFILSYPNADDLVAVAIAERVAALCLSFGDPAPFIADARAAGIKTLVQVQTLAQARAAAAAGADAIAAQGAEAGGHTGALGTLSFVPAAVDAVSPLPVIAAGGIADGRGLAAALMLGAEGVWMGTRFVASVEWEGEAWRKDRVAAASTDDTIWTLAYDLASELPFPDGIGGRVLRNAFTDAWHGREAEIAGRRVELQRQLETAETDADPRDAAVWAGSGAGLIHAVEPAADIVRRVVAEAERCLARWGARVGAGPKDG</sequence>
<evidence type="ECO:0000313" key="4">
    <source>
        <dbReference type="EMBL" id="CAA9544452.1"/>
    </source>
</evidence>
<protein>
    <submittedName>
        <fullName evidence="4">Enoyl-[acyl-carrier-protein] reductase [FMN]</fullName>
        <ecNumber evidence="4">1.3.1.9</ecNumber>
    </submittedName>
</protein>
<dbReference type="EMBL" id="CADCWE010000145">
    <property type="protein sequence ID" value="CAA9544452.1"/>
    <property type="molecule type" value="Genomic_DNA"/>
</dbReference>
<dbReference type="EC" id="1.3.1.9" evidence="4"/>
<dbReference type="Pfam" id="PF03060">
    <property type="entry name" value="NMO"/>
    <property type="match status" value="2"/>
</dbReference>
<keyword evidence="2" id="KW-0288">FMN</keyword>
<dbReference type="InterPro" id="IPR004136">
    <property type="entry name" value="NMO"/>
</dbReference>
<accession>A0A6J4U9R3</accession>
<organism evidence="4">
    <name type="scientific">uncultured Thermomicrobiales bacterium</name>
    <dbReference type="NCBI Taxonomy" id="1645740"/>
    <lineage>
        <taxon>Bacteria</taxon>
        <taxon>Pseudomonadati</taxon>
        <taxon>Thermomicrobiota</taxon>
        <taxon>Thermomicrobia</taxon>
        <taxon>Thermomicrobiales</taxon>
        <taxon>environmental samples</taxon>
    </lineage>
</organism>
<evidence type="ECO:0000256" key="1">
    <source>
        <dbReference type="ARBA" id="ARBA00022630"/>
    </source>
</evidence>